<sequence>MHGSRVGMQRIAATNAYDTDTYDSLLLVMEPGGYPGKGLAKFNKPVSKNGGKHFNTSEAEPCAHGSQMAYKRVTQTCFGLHEIAITKDDSTTATNHKNETTKVQHSYCSL</sequence>
<dbReference type="EMBL" id="HBIN01010546">
    <property type="protein sequence ID" value="CAE0437638.1"/>
    <property type="molecule type" value="Transcribed_RNA"/>
</dbReference>
<protein>
    <submittedName>
        <fullName evidence="1">Uncharacterized protein</fullName>
    </submittedName>
</protein>
<reference evidence="1" key="1">
    <citation type="submission" date="2021-01" db="EMBL/GenBank/DDBJ databases">
        <authorList>
            <person name="Corre E."/>
            <person name="Pelletier E."/>
            <person name="Niang G."/>
            <person name="Scheremetjew M."/>
            <person name="Finn R."/>
            <person name="Kale V."/>
            <person name="Holt S."/>
            <person name="Cochrane G."/>
            <person name="Meng A."/>
            <person name="Brown T."/>
            <person name="Cohen L."/>
        </authorList>
    </citation>
    <scope>NUCLEOTIDE SEQUENCE</scope>
    <source>
        <strain evidence="1">GSBS06</strain>
    </source>
</reference>
<organism evidence="1">
    <name type="scientific">Aplanochytrium stocchinoi</name>
    <dbReference type="NCBI Taxonomy" id="215587"/>
    <lineage>
        <taxon>Eukaryota</taxon>
        <taxon>Sar</taxon>
        <taxon>Stramenopiles</taxon>
        <taxon>Bigyra</taxon>
        <taxon>Labyrinthulomycetes</taxon>
        <taxon>Thraustochytrida</taxon>
        <taxon>Thraustochytriidae</taxon>
        <taxon>Aplanochytrium</taxon>
    </lineage>
</organism>
<dbReference type="AlphaFoldDB" id="A0A7S3PH76"/>
<name>A0A7S3PH76_9STRA</name>
<proteinExistence type="predicted"/>
<gene>
    <name evidence="1" type="ORF">ASTO00021_LOCUS7895</name>
</gene>
<accession>A0A7S3PH76</accession>
<evidence type="ECO:0000313" key="1">
    <source>
        <dbReference type="EMBL" id="CAE0437638.1"/>
    </source>
</evidence>